<feature type="compositionally biased region" description="Low complexity" evidence="2">
    <location>
        <begin position="136"/>
        <end position="157"/>
    </location>
</feature>
<keyword evidence="4" id="KW-1185">Reference proteome</keyword>
<reference evidence="3 4" key="1">
    <citation type="submission" date="2021-02" db="EMBL/GenBank/DDBJ databases">
        <title>Cotonvirus japonicus, which uses Golgi apparatus of host cells for its virion factory, phylogenetically links tailed tupanvirus and icosahedral mimivirus.</title>
        <authorList>
            <person name="Takahashi H."/>
            <person name="Fukaya S."/>
            <person name="Song C."/>
            <person name="Murata K."/>
            <person name="Takemura M."/>
        </authorList>
    </citation>
    <scope>NUCLEOTIDE SEQUENCE [LARGE SCALE GENOMIC DNA]</scope>
</reference>
<proteinExistence type="predicted"/>
<protein>
    <submittedName>
        <fullName evidence="3">Uncharacterized protein</fullName>
    </submittedName>
</protein>
<evidence type="ECO:0000313" key="4">
    <source>
        <dbReference type="Proteomes" id="UP001321479"/>
    </source>
</evidence>
<dbReference type="GeneID" id="80558506"/>
<evidence type="ECO:0000313" key="3">
    <source>
        <dbReference type="EMBL" id="BCS83301.1"/>
    </source>
</evidence>
<sequence>MSYKNQLLKQVTNGKYSKKKYIDLVNKKKNSLSSNNIEIPSIVAKNTQTLLKNKPVIIEEYTDAISNISCDENTSYLPQNSTNKINKNISKILSQHKIESRINNINNDFNTDQSGNKLNSELNNELNNELSDESNSESNSEINNESNSELNNELNSETNKKEYYNEPIKFNKINKEIYTESRKNQPKNSFITNNISSNNKIKRNMAPDTINKPIPTTNYTDIINKIDELQNKVIKLEHKVKVMNQYLGRISGKSNIRVINGIGKNNHTRFYN</sequence>
<accession>A0ABM7NT72</accession>
<evidence type="ECO:0000256" key="1">
    <source>
        <dbReference type="SAM" id="Coils"/>
    </source>
</evidence>
<dbReference type="EMBL" id="AP024483">
    <property type="protein sequence ID" value="BCS83301.1"/>
    <property type="molecule type" value="Genomic_DNA"/>
</dbReference>
<keyword evidence="1" id="KW-0175">Coiled coil</keyword>
<organism evidence="3 4">
    <name type="scientific">Cotonvirus japonicus</name>
    <dbReference type="NCBI Taxonomy" id="2811091"/>
    <lineage>
        <taxon>Viruses</taxon>
        <taxon>Varidnaviria</taxon>
        <taxon>Bamfordvirae</taxon>
        <taxon>Nucleocytoviricota</taxon>
        <taxon>Megaviricetes</taxon>
        <taxon>Imitervirales</taxon>
        <taxon>Mimiviridae</taxon>
        <taxon>Megamimivirinae</taxon>
        <taxon>Cotonvirus</taxon>
        <taxon>Cotonvirus japonicum</taxon>
    </lineage>
</organism>
<dbReference type="RefSeq" id="YP_010841909.1">
    <property type="nucleotide sequence ID" value="NC_079139.1"/>
</dbReference>
<name>A0ABM7NT72_9VIRU</name>
<feature type="coiled-coil region" evidence="1">
    <location>
        <begin position="219"/>
        <end position="246"/>
    </location>
</feature>
<evidence type="ECO:0000256" key="2">
    <source>
        <dbReference type="SAM" id="MobiDB-lite"/>
    </source>
</evidence>
<dbReference type="Proteomes" id="UP001321479">
    <property type="component" value="Segment"/>
</dbReference>
<feature type="region of interest" description="Disordered" evidence="2">
    <location>
        <begin position="126"/>
        <end position="159"/>
    </location>
</feature>